<comment type="caution">
    <text evidence="2">The sequence shown here is derived from an EMBL/GenBank/DDBJ whole genome shotgun (WGS) entry which is preliminary data.</text>
</comment>
<sequence length="392" mass="43889">MARLKWSDLEAVYAATAFSADDTGRVTIISDEIRDTLLHIDIDTDAMEDAGMAVISERDQIQVGGEAWVRFSPPRISLGRFSRTFDSLIAGAKARVREPNEYFIVEGGITRWTQPPSGLQLKYRSALSLVDLLAKSAAFLDAVQQTLVFFRDGRIEIPIDYDVGDLQALNAAHVEALAELFNDPIHQEQKLTILAEAVVDLVVGLPARSRFRQIIREIEDLREKVAAGYRLFASSFTYSKIRREIESAQADFIARVHKTFVDLQGQILGIPIATIVVASQLKPIKACGADLWTNIAILAGAWIFVLFLLASIVNQWLTLNAVSFEFGRQRERLMKDFTELQSDFDGAFRKLTRRVRWHRFMFVFVGAVGLTGAIFATLVAVRLSDIEVISCF</sequence>
<evidence type="ECO:0000313" key="2">
    <source>
        <dbReference type="EMBL" id="MBB4120728.1"/>
    </source>
</evidence>
<name>A0A7W6KIV0_9HYPH</name>
<dbReference type="EMBL" id="JACIDZ010000001">
    <property type="protein sequence ID" value="MBB4120728.1"/>
    <property type="molecule type" value="Genomic_DNA"/>
</dbReference>
<feature type="transmembrane region" description="Helical" evidence="1">
    <location>
        <begin position="291"/>
        <end position="313"/>
    </location>
</feature>
<protein>
    <submittedName>
        <fullName evidence="2">Uncharacterized protein</fullName>
    </submittedName>
</protein>
<keyword evidence="1" id="KW-0812">Transmembrane</keyword>
<dbReference type="Proteomes" id="UP000530571">
    <property type="component" value="Unassembled WGS sequence"/>
</dbReference>
<keyword evidence="3" id="KW-1185">Reference proteome</keyword>
<keyword evidence="1" id="KW-1133">Transmembrane helix</keyword>
<accession>A0A7W6KIV0</accession>
<keyword evidence="1" id="KW-0472">Membrane</keyword>
<feature type="transmembrane region" description="Helical" evidence="1">
    <location>
        <begin position="360"/>
        <end position="381"/>
    </location>
</feature>
<dbReference type="AlphaFoldDB" id="A0A7W6KIV0"/>
<evidence type="ECO:0000256" key="1">
    <source>
        <dbReference type="SAM" id="Phobius"/>
    </source>
</evidence>
<gene>
    <name evidence="2" type="ORF">GGR30_000623</name>
</gene>
<proteinExistence type="predicted"/>
<evidence type="ECO:0000313" key="3">
    <source>
        <dbReference type="Proteomes" id="UP000530571"/>
    </source>
</evidence>
<dbReference type="RefSeq" id="WP_183482445.1">
    <property type="nucleotide sequence ID" value="NZ_JACIDZ010000001.1"/>
</dbReference>
<organism evidence="2 3">
    <name type="scientific">Martelella radicis</name>
    <dbReference type="NCBI Taxonomy" id="1397476"/>
    <lineage>
        <taxon>Bacteria</taxon>
        <taxon>Pseudomonadati</taxon>
        <taxon>Pseudomonadota</taxon>
        <taxon>Alphaproteobacteria</taxon>
        <taxon>Hyphomicrobiales</taxon>
        <taxon>Aurantimonadaceae</taxon>
        <taxon>Martelella</taxon>
    </lineage>
</organism>
<reference evidence="2 3" key="1">
    <citation type="submission" date="2020-08" db="EMBL/GenBank/DDBJ databases">
        <title>Genomic Encyclopedia of Type Strains, Phase IV (KMG-IV): sequencing the most valuable type-strain genomes for metagenomic binning, comparative biology and taxonomic classification.</title>
        <authorList>
            <person name="Goeker M."/>
        </authorList>
    </citation>
    <scope>NUCLEOTIDE SEQUENCE [LARGE SCALE GENOMIC DNA]</scope>
    <source>
        <strain evidence="2 3">DSM 28101</strain>
    </source>
</reference>